<dbReference type="InterPro" id="IPR027417">
    <property type="entry name" value="P-loop_NTPase"/>
</dbReference>
<dbReference type="SMART" id="SM00382">
    <property type="entry name" value="AAA"/>
    <property type="match status" value="2"/>
</dbReference>
<dbReference type="AlphaFoldDB" id="A0A3S2TWX9"/>
<dbReference type="GO" id="GO:0015833">
    <property type="term" value="P:peptide transport"/>
    <property type="evidence" value="ECO:0007669"/>
    <property type="project" value="InterPro"/>
</dbReference>
<dbReference type="Gene3D" id="3.40.50.300">
    <property type="entry name" value="P-loop containing nucleotide triphosphate hydrolases"/>
    <property type="match status" value="2"/>
</dbReference>
<dbReference type="GO" id="GO:0005886">
    <property type="term" value="C:plasma membrane"/>
    <property type="evidence" value="ECO:0007669"/>
    <property type="project" value="UniProtKB-SubCell"/>
</dbReference>
<keyword evidence="5" id="KW-0547">Nucleotide-binding</keyword>
<evidence type="ECO:0000256" key="7">
    <source>
        <dbReference type="ARBA" id="ARBA00023136"/>
    </source>
</evidence>
<dbReference type="NCBIfam" id="TIGR01727">
    <property type="entry name" value="oligo_HPY"/>
    <property type="match status" value="2"/>
</dbReference>
<dbReference type="PROSITE" id="PS00211">
    <property type="entry name" value="ABC_TRANSPORTER_1"/>
    <property type="match status" value="2"/>
</dbReference>
<feature type="domain" description="ABC transporter" evidence="8">
    <location>
        <begin position="4"/>
        <end position="253"/>
    </location>
</feature>
<evidence type="ECO:0000256" key="3">
    <source>
        <dbReference type="ARBA" id="ARBA00022448"/>
    </source>
</evidence>
<keyword evidence="4" id="KW-1003">Cell membrane</keyword>
<dbReference type="InterPro" id="IPR050388">
    <property type="entry name" value="ABC_Ni/Peptide_Import"/>
</dbReference>
<dbReference type="NCBIfam" id="NF007739">
    <property type="entry name" value="PRK10419.1"/>
    <property type="match status" value="2"/>
</dbReference>
<protein>
    <submittedName>
        <fullName evidence="9">ABC transporter ATP-binding protein</fullName>
    </submittedName>
</protein>
<dbReference type="FunFam" id="3.40.50.300:FF:000016">
    <property type="entry name" value="Oligopeptide ABC transporter ATP-binding component"/>
    <property type="match status" value="2"/>
</dbReference>
<dbReference type="InterPro" id="IPR017871">
    <property type="entry name" value="ABC_transporter-like_CS"/>
</dbReference>
<dbReference type="Pfam" id="PF08352">
    <property type="entry name" value="oligo_HPY"/>
    <property type="match status" value="2"/>
</dbReference>
<sequence length="668" mass="74140">MLDINKLNIEFKTKTGSITAISDLNLSIKAGETVCLVGESGSGKTITSKAIMRLIEYENGRISNGDISFQGTNLTSIDEKMLQHIRGKKIAMIFQEPLSAFDPVFTIGHQITEMIRKHQKISKQAAWQKGINLLKKVGISEPEHRMKQYPNEFSGGMLQRAMIAMAISCEPDLLIADEPTTALDVTIQLQIIELLKSLKDEFNMGLLLITHDLGIAAELADRIVVMYAGEVVENATVSQLFHTPHHPYTRGLLKSIPKMDTANKGKLYSIEGSIPSLNELPEGCLFHPRCPFANTQCKRVRPNLEKVNDRYAACFYSEELVTKPEWSLSYSKEETLETINVTKPKPVSTEILVDVQHVSKHFPIGRGLSLAKKQVKAVDDVSFTINKGETFGLVGESGSGKSTLGRAILQLEKLTGGEVLYGGSPLSGLSSKKMGKYRKEMQMIFQDPYSSVNSRLKIGEIIAEPLKWHLKLSKQEIQSRVEELLEQVGLKREWVSRYPHEFSGGQRQRIGIARAIALNPAFILADEAVSALDVSVQAQIINLLQDLQAKMGLTYLFIGHDLGVVQHISDRVGVMYLGKLVEIAPSKAIFQEPAHPYTRVLIDSIPNGKRTNKLKAEGEIPSPANPPSGCRFRTRCPFATEKCAEEEPALKEIQKGRFTACHYPLPIN</sequence>
<gene>
    <name evidence="9" type="ORF">EM808_11635</name>
</gene>
<evidence type="ECO:0000256" key="6">
    <source>
        <dbReference type="ARBA" id="ARBA00022840"/>
    </source>
</evidence>
<keyword evidence="3" id="KW-0813">Transport</keyword>
<evidence type="ECO:0000259" key="8">
    <source>
        <dbReference type="PROSITE" id="PS50893"/>
    </source>
</evidence>
<feature type="domain" description="ABC transporter" evidence="8">
    <location>
        <begin position="353"/>
        <end position="602"/>
    </location>
</feature>
<comment type="similarity">
    <text evidence="2">Belongs to the ABC transporter superfamily.</text>
</comment>
<evidence type="ECO:0000313" key="9">
    <source>
        <dbReference type="EMBL" id="RVT62442.1"/>
    </source>
</evidence>
<evidence type="ECO:0000256" key="5">
    <source>
        <dbReference type="ARBA" id="ARBA00022741"/>
    </source>
</evidence>
<comment type="subcellular location">
    <subcellularLocation>
        <location evidence="1">Cell membrane</location>
        <topology evidence="1">Peripheral membrane protein</topology>
    </subcellularLocation>
</comment>
<evidence type="ECO:0000256" key="2">
    <source>
        <dbReference type="ARBA" id="ARBA00005417"/>
    </source>
</evidence>
<evidence type="ECO:0000256" key="4">
    <source>
        <dbReference type="ARBA" id="ARBA00022475"/>
    </source>
</evidence>
<dbReference type="NCBIfam" id="NF008453">
    <property type="entry name" value="PRK11308.1"/>
    <property type="match status" value="2"/>
</dbReference>
<keyword evidence="10" id="KW-1185">Reference proteome</keyword>
<dbReference type="Pfam" id="PF00005">
    <property type="entry name" value="ABC_tran"/>
    <property type="match status" value="2"/>
</dbReference>
<dbReference type="GO" id="GO:0016887">
    <property type="term" value="F:ATP hydrolysis activity"/>
    <property type="evidence" value="ECO:0007669"/>
    <property type="project" value="InterPro"/>
</dbReference>
<dbReference type="InterPro" id="IPR003439">
    <property type="entry name" value="ABC_transporter-like_ATP-bd"/>
</dbReference>
<dbReference type="RefSeq" id="WP_127738393.1">
    <property type="nucleotide sequence ID" value="NZ_RZTZ01000004.1"/>
</dbReference>
<dbReference type="Proteomes" id="UP000288024">
    <property type="component" value="Unassembled WGS sequence"/>
</dbReference>
<dbReference type="PANTHER" id="PTHR43297:SF2">
    <property type="entry name" value="DIPEPTIDE TRANSPORT ATP-BINDING PROTEIN DPPD"/>
    <property type="match status" value="1"/>
</dbReference>
<dbReference type="PROSITE" id="PS50893">
    <property type="entry name" value="ABC_TRANSPORTER_2"/>
    <property type="match status" value="2"/>
</dbReference>
<keyword evidence="7" id="KW-0472">Membrane</keyword>
<dbReference type="PANTHER" id="PTHR43297">
    <property type="entry name" value="OLIGOPEPTIDE TRANSPORT ATP-BINDING PROTEIN APPD"/>
    <property type="match status" value="1"/>
</dbReference>
<name>A0A3S2TWX9_9BACI</name>
<dbReference type="EMBL" id="RZTZ01000004">
    <property type="protein sequence ID" value="RVT62442.1"/>
    <property type="molecule type" value="Genomic_DNA"/>
</dbReference>
<evidence type="ECO:0000256" key="1">
    <source>
        <dbReference type="ARBA" id="ARBA00004202"/>
    </source>
</evidence>
<proteinExistence type="inferred from homology"/>
<reference evidence="9 10" key="1">
    <citation type="submission" date="2019-01" db="EMBL/GenBank/DDBJ databases">
        <title>Bacillus sp. M5HDSG1-1, whole genome shotgun sequence.</title>
        <authorList>
            <person name="Tuo L."/>
        </authorList>
    </citation>
    <scope>NUCLEOTIDE SEQUENCE [LARGE SCALE GENOMIC DNA]</scope>
    <source>
        <strain evidence="9 10">M5HDSG1-1</strain>
    </source>
</reference>
<evidence type="ECO:0000313" key="10">
    <source>
        <dbReference type="Proteomes" id="UP000288024"/>
    </source>
</evidence>
<dbReference type="CDD" id="cd03257">
    <property type="entry name" value="ABC_NikE_OppD_transporters"/>
    <property type="match status" value="2"/>
</dbReference>
<comment type="caution">
    <text evidence="9">The sequence shown here is derived from an EMBL/GenBank/DDBJ whole genome shotgun (WGS) entry which is preliminary data.</text>
</comment>
<keyword evidence="6 9" id="KW-0067">ATP-binding</keyword>
<accession>A0A3S2TWX9</accession>
<dbReference type="InterPro" id="IPR003593">
    <property type="entry name" value="AAA+_ATPase"/>
</dbReference>
<dbReference type="InterPro" id="IPR013563">
    <property type="entry name" value="Oligopep_ABC_C"/>
</dbReference>
<dbReference type="GO" id="GO:0005524">
    <property type="term" value="F:ATP binding"/>
    <property type="evidence" value="ECO:0007669"/>
    <property type="project" value="UniProtKB-KW"/>
</dbReference>
<dbReference type="SUPFAM" id="SSF52540">
    <property type="entry name" value="P-loop containing nucleoside triphosphate hydrolases"/>
    <property type="match status" value="2"/>
</dbReference>
<organism evidence="9 10">
    <name type="scientific">Niallia taxi</name>
    <dbReference type="NCBI Taxonomy" id="2499688"/>
    <lineage>
        <taxon>Bacteria</taxon>
        <taxon>Bacillati</taxon>
        <taxon>Bacillota</taxon>
        <taxon>Bacilli</taxon>
        <taxon>Bacillales</taxon>
        <taxon>Bacillaceae</taxon>
        <taxon>Niallia</taxon>
    </lineage>
</organism>